<proteinExistence type="predicted"/>
<organism evidence="1">
    <name type="scientific">Rhipicephalus appendiculatus</name>
    <name type="common">Brown ear tick</name>
    <dbReference type="NCBI Taxonomy" id="34631"/>
    <lineage>
        <taxon>Eukaryota</taxon>
        <taxon>Metazoa</taxon>
        <taxon>Ecdysozoa</taxon>
        <taxon>Arthropoda</taxon>
        <taxon>Chelicerata</taxon>
        <taxon>Arachnida</taxon>
        <taxon>Acari</taxon>
        <taxon>Parasitiformes</taxon>
        <taxon>Ixodida</taxon>
        <taxon>Ixodoidea</taxon>
        <taxon>Ixodidae</taxon>
        <taxon>Rhipicephalinae</taxon>
        <taxon>Rhipicephalus</taxon>
        <taxon>Rhipicephalus</taxon>
    </lineage>
</organism>
<dbReference type="AlphaFoldDB" id="A0A131ZAN2"/>
<sequence>PNGVGQSDVETYNTFCTANTSGAVIRHNFGRTSYWTTAKASLLVFGSTSFVAFTDRDWKMMNETFVKCPKGDTPEVPAC</sequence>
<protein>
    <submittedName>
        <fullName evidence="1">28 kDa Metastriate family member</fullName>
    </submittedName>
</protein>
<accession>A0A131ZAN2</accession>
<dbReference type="EMBL" id="GEDV01000539">
    <property type="protein sequence ID" value="JAP88018.1"/>
    <property type="molecule type" value="Transcribed_RNA"/>
</dbReference>
<name>A0A131ZAN2_RHIAP</name>
<reference evidence="1" key="1">
    <citation type="journal article" date="2016" name="Ticks Tick Borne Dis.">
        <title>De novo assembly and annotation of the salivary gland transcriptome of Rhipicephalus appendiculatus male and female ticks during blood feeding.</title>
        <authorList>
            <person name="de Castro M.H."/>
            <person name="de Klerk D."/>
            <person name="Pienaar R."/>
            <person name="Latif A.A."/>
            <person name="Rees D.J."/>
            <person name="Mans B.J."/>
        </authorList>
    </citation>
    <scope>NUCLEOTIDE SEQUENCE</scope>
    <source>
        <tissue evidence="1">Salivary glands</tissue>
    </source>
</reference>
<feature type="non-terminal residue" evidence="1">
    <location>
        <position position="1"/>
    </location>
</feature>
<evidence type="ECO:0000313" key="1">
    <source>
        <dbReference type="EMBL" id="JAP88018.1"/>
    </source>
</evidence>